<evidence type="ECO:0000313" key="2">
    <source>
        <dbReference type="EMBL" id="GAM14462.1"/>
    </source>
</evidence>
<dbReference type="EMBL" id="BASE01000058">
    <property type="protein sequence ID" value="GAM14462.1"/>
    <property type="molecule type" value="Genomic_DNA"/>
</dbReference>
<dbReference type="STRING" id="1321606.SAMD00020551_2613"/>
<gene>
    <name evidence="2" type="ORF">SAMD00020551_2613</name>
</gene>
<evidence type="ECO:0000313" key="3">
    <source>
        <dbReference type="Proteomes" id="UP000031014"/>
    </source>
</evidence>
<sequence>MLTWIIIFLLLLILIDVVRLHKKIDRLNNHLNPQSSPPSDEEIEKMLTSKNSSYEK</sequence>
<dbReference type="OrthoDB" id="9907450at2"/>
<feature type="compositionally biased region" description="Polar residues" evidence="1">
    <location>
        <begin position="29"/>
        <end position="38"/>
    </location>
</feature>
<feature type="region of interest" description="Disordered" evidence="1">
    <location>
        <begin position="29"/>
        <end position="56"/>
    </location>
</feature>
<reference evidence="2 3" key="1">
    <citation type="submission" date="2013-06" db="EMBL/GenBank/DDBJ databases">
        <title>Whole genome shotgun sequence of Bacillus selenatarsenatis SF-1.</title>
        <authorList>
            <person name="Kuroda M."/>
            <person name="Sei K."/>
            <person name="Yamashita M."/>
            <person name="Ike M."/>
        </authorList>
    </citation>
    <scope>NUCLEOTIDE SEQUENCE [LARGE SCALE GENOMIC DNA]</scope>
    <source>
        <strain evidence="2 3">SF-1</strain>
    </source>
</reference>
<accession>A0A0A8X614</accession>
<dbReference type="AlphaFoldDB" id="A0A0A8X614"/>
<dbReference type="Proteomes" id="UP000031014">
    <property type="component" value="Unassembled WGS sequence"/>
</dbReference>
<name>A0A0A8X614_MESS1</name>
<comment type="caution">
    <text evidence="2">The sequence shown here is derived from an EMBL/GenBank/DDBJ whole genome shotgun (WGS) entry which is preliminary data.</text>
</comment>
<keyword evidence="3" id="KW-1185">Reference proteome</keyword>
<organism evidence="2 3">
    <name type="scientific">Mesobacillus selenatarsenatis (strain DSM 18680 / JCM 14380 / FERM P-15431 / SF-1)</name>
    <dbReference type="NCBI Taxonomy" id="1321606"/>
    <lineage>
        <taxon>Bacteria</taxon>
        <taxon>Bacillati</taxon>
        <taxon>Bacillota</taxon>
        <taxon>Bacilli</taxon>
        <taxon>Bacillales</taxon>
        <taxon>Bacillaceae</taxon>
        <taxon>Mesobacillus</taxon>
    </lineage>
</organism>
<protein>
    <submittedName>
        <fullName evidence="2">Uncharacterized protein</fullName>
    </submittedName>
</protein>
<evidence type="ECO:0000256" key="1">
    <source>
        <dbReference type="SAM" id="MobiDB-lite"/>
    </source>
</evidence>
<proteinExistence type="predicted"/>